<dbReference type="InterPro" id="IPR046341">
    <property type="entry name" value="SET_dom_sf"/>
</dbReference>
<dbReference type="SMART" id="SM00317">
    <property type="entry name" value="SET"/>
    <property type="match status" value="1"/>
</dbReference>
<name>A0A428P5V9_9HYPO</name>
<feature type="repeat" description="TPR" evidence="1">
    <location>
        <begin position="288"/>
        <end position="321"/>
    </location>
</feature>
<dbReference type="InterPro" id="IPR001214">
    <property type="entry name" value="SET_dom"/>
</dbReference>
<dbReference type="Proteomes" id="UP000288168">
    <property type="component" value="Unassembled WGS sequence"/>
</dbReference>
<dbReference type="Gene3D" id="2.170.270.10">
    <property type="entry name" value="SET domain"/>
    <property type="match status" value="1"/>
</dbReference>
<gene>
    <name evidence="3" type="ORF">CEP54_012943</name>
</gene>
<dbReference type="InterPro" id="IPR011990">
    <property type="entry name" value="TPR-like_helical_dom_sf"/>
</dbReference>
<dbReference type="Pfam" id="PF00856">
    <property type="entry name" value="SET"/>
    <property type="match status" value="1"/>
</dbReference>
<dbReference type="SUPFAM" id="SSF82199">
    <property type="entry name" value="SET domain"/>
    <property type="match status" value="1"/>
</dbReference>
<dbReference type="OrthoDB" id="1028014at2759"/>
<keyword evidence="1" id="KW-0802">TPR repeat</keyword>
<dbReference type="PROSITE" id="PS50280">
    <property type="entry name" value="SET"/>
    <property type="match status" value="1"/>
</dbReference>
<dbReference type="PANTHER" id="PTHR47643">
    <property type="entry name" value="TPR DOMAIN PROTEIN (AFU_ORTHOLOGUE AFUA_5G12710)"/>
    <property type="match status" value="1"/>
</dbReference>
<organism evidence="3 4">
    <name type="scientific">Fusarium duplospermum</name>
    <dbReference type="NCBI Taxonomy" id="1325734"/>
    <lineage>
        <taxon>Eukaryota</taxon>
        <taxon>Fungi</taxon>
        <taxon>Dikarya</taxon>
        <taxon>Ascomycota</taxon>
        <taxon>Pezizomycotina</taxon>
        <taxon>Sordariomycetes</taxon>
        <taxon>Hypocreomycetidae</taxon>
        <taxon>Hypocreales</taxon>
        <taxon>Nectriaceae</taxon>
        <taxon>Fusarium</taxon>
        <taxon>Fusarium solani species complex</taxon>
    </lineage>
</organism>
<accession>A0A428P5V9</accession>
<keyword evidence="4" id="KW-1185">Reference proteome</keyword>
<dbReference type="AlphaFoldDB" id="A0A428P5V9"/>
<dbReference type="CDD" id="cd20071">
    <property type="entry name" value="SET_SMYD"/>
    <property type="match status" value="1"/>
</dbReference>
<evidence type="ECO:0000259" key="2">
    <source>
        <dbReference type="PROSITE" id="PS50280"/>
    </source>
</evidence>
<evidence type="ECO:0000256" key="1">
    <source>
        <dbReference type="PROSITE-ProRule" id="PRU00339"/>
    </source>
</evidence>
<dbReference type="Gene3D" id="1.25.40.10">
    <property type="entry name" value="Tetratricopeptide repeat domain"/>
    <property type="match status" value="1"/>
</dbReference>
<comment type="caution">
    <text evidence="3">The sequence shown here is derived from an EMBL/GenBank/DDBJ whole genome shotgun (WGS) entry which is preliminary data.</text>
</comment>
<dbReference type="SUPFAM" id="SSF48452">
    <property type="entry name" value="TPR-like"/>
    <property type="match status" value="1"/>
</dbReference>
<feature type="domain" description="SET" evidence="2">
    <location>
        <begin position="365"/>
        <end position="544"/>
    </location>
</feature>
<dbReference type="EMBL" id="NKCI01000197">
    <property type="protein sequence ID" value="RSL48431.1"/>
    <property type="molecule type" value="Genomic_DNA"/>
</dbReference>
<proteinExistence type="predicted"/>
<dbReference type="PROSITE" id="PS50005">
    <property type="entry name" value="TPR"/>
    <property type="match status" value="1"/>
</dbReference>
<sequence>MSGNNTLFMTHEESHRIQSTVRDRLKKLEEQAGQPWEAVDSYALIQQATSTSLMQDLSSVASGLGASKSKETMLAYAIGRPYLPCTTKLQDLKHMSISELKMESHHRGFVLALRRVSPVAELETSSWAVVQGEYSNEVERLELFLHKSKNGRDVLDMCSELLVKEPYYTLNNQGERTIRVDHPSDLVVTLLSENLESWRQRHRTAGDQTKPPEQCKEMGNVALKKKDFARAHAYYTQGLHQSADAPDTLIKDLYRNRSHVNLLLQRFDEGRTDAISSLTDGADKALDAKAYYRAGLAAYSLGDFDSAKYFFEQHERLQPNGHATLNMHRIKARLQEQSTGAYEMTKIVRGLSRNQGRSDVASFYGNFEVKASPGAGRGVFATRPIELNEIIMCEKAFCVVWSYEPEAFSSLTCDTRDDAEIRVFPSGLHKAVVDKLLNNPSQIEKVLDLFGDYTGLGNKLVEVEGNPVVDTFQIHDIIQRNAFGPGQQTEDEDISNASTGLWIRASYMNHSCISNAKKDYIGDFMIVRATRQIVVGEEILQSYDESTDYDARIASLHRTWGFRCKCGLCLAEEADGPATRKMRKEHEDKAARFIQNEKAAGASKMLIEKAKRLRQGINETYDTKRYKGLPRRGLIQIERWLQEAGGRW</sequence>
<evidence type="ECO:0000313" key="3">
    <source>
        <dbReference type="EMBL" id="RSL48431.1"/>
    </source>
</evidence>
<dbReference type="STRING" id="1325734.A0A428P5V9"/>
<dbReference type="InterPro" id="IPR053209">
    <property type="entry name" value="Gramillin-biosynth_MTr"/>
</dbReference>
<evidence type="ECO:0000313" key="4">
    <source>
        <dbReference type="Proteomes" id="UP000288168"/>
    </source>
</evidence>
<dbReference type="PANTHER" id="PTHR47643:SF2">
    <property type="entry name" value="TPR DOMAIN PROTEIN (AFU_ORTHOLOGUE AFUA_5G12710)"/>
    <property type="match status" value="1"/>
</dbReference>
<dbReference type="InterPro" id="IPR019734">
    <property type="entry name" value="TPR_rpt"/>
</dbReference>
<dbReference type="SMART" id="SM00028">
    <property type="entry name" value="TPR"/>
    <property type="match status" value="2"/>
</dbReference>
<protein>
    <recommendedName>
        <fullName evidence="2">SET domain-containing protein</fullName>
    </recommendedName>
</protein>
<reference evidence="3 4" key="1">
    <citation type="submission" date="2017-06" db="EMBL/GenBank/DDBJ databases">
        <title>Comparative genomic analysis of Ambrosia Fusariam Clade fungi.</title>
        <authorList>
            <person name="Stajich J.E."/>
            <person name="Carrillo J."/>
            <person name="Kijimoto T."/>
            <person name="Eskalen A."/>
            <person name="O'Donnell K."/>
            <person name="Kasson M."/>
        </authorList>
    </citation>
    <scope>NUCLEOTIDE SEQUENCE [LARGE SCALE GENOMIC DNA]</scope>
    <source>
        <strain evidence="3 4">NRRL62584</strain>
    </source>
</reference>